<dbReference type="OrthoDB" id="663527at2"/>
<dbReference type="Pfam" id="PF20050">
    <property type="entry name" value="DUF6452"/>
    <property type="match status" value="1"/>
</dbReference>
<name>A0A4U0EQR7_9FLAO</name>
<dbReference type="InterPro" id="IPR045607">
    <property type="entry name" value="DUF6452"/>
</dbReference>
<accession>A0A4U0EQR7</accession>
<dbReference type="EMBL" id="SUPL01000006">
    <property type="protein sequence ID" value="TJY34065.1"/>
    <property type="molecule type" value="Genomic_DNA"/>
</dbReference>
<dbReference type="RefSeq" id="WP_136844421.1">
    <property type="nucleotide sequence ID" value="NZ_SUPL01000006.1"/>
</dbReference>
<evidence type="ECO:0000256" key="1">
    <source>
        <dbReference type="SAM" id="SignalP"/>
    </source>
</evidence>
<evidence type="ECO:0000313" key="3">
    <source>
        <dbReference type="Proteomes" id="UP000307657"/>
    </source>
</evidence>
<keyword evidence="3" id="KW-1185">Reference proteome</keyword>
<feature type="signal peptide" evidence="1">
    <location>
        <begin position="1"/>
        <end position="17"/>
    </location>
</feature>
<reference evidence="2 3" key="1">
    <citation type="submission" date="2019-04" db="EMBL/GenBank/DDBJ databases">
        <title>Lacinutrix sp. nov., isolated from marine water.</title>
        <authorList>
            <person name="Kim W."/>
        </authorList>
    </citation>
    <scope>NUCLEOTIDE SEQUENCE [LARGE SCALE GENOMIC DNA]</scope>
    <source>
        <strain evidence="2 3">CAU 1491</strain>
    </source>
</reference>
<organism evidence="2 3">
    <name type="scientific">Pontimicrobium aquaticum</name>
    <dbReference type="NCBI Taxonomy" id="2565367"/>
    <lineage>
        <taxon>Bacteria</taxon>
        <taxon>Pseudomonadati</taxon>
        <taxon>Bacteroidota</taxon>
        <taxon>Flavobacteriia</taxon>
        <taxon>Flavobacteriales</taxon>
        <taxon>Flavobacteriaceae</taxon>
        <taxon>Pontimicrobium</taxon>
    </lineage>
</organism>
<proteinExistence type="predicted"/>
<dbReference type="Proteomes" id="UP000307657">
    <property type="component" value="Unassembled WGS sequence"/>
</dbReference>
<dbReference type="PROSITE" id="PS51257">
    <property type="entry name" value="PROKAR_LIPOPROTEIN"/>
    <property type="match status" value="1"/>
</dbReference>
<gene>
    <name evidence="2" type="ORF">E5167_12170</name>
</gene>
<dbReference type="AlphaFoldDB" id="A0A4U0EQR7"/>
<protein>
    <submittedName>
        <fullName evidence="2">Uncharacterized protein</fullName>
    </submittedName>
</protein>
<evidence type="ECO:0000313" key="2">
    <source>
        <dbReference type="EMBL" id="TJY34065.1"/>
    </source>
</evidence>
<feature type="chain" id="PRO_5020570902" evidence="1">
    <location>
        <begin position="18"/>
        <end position="178"/>
    </location>
</feature>
<comment type="caution">
    <text evidence="2">The sequence shown here is derived from an EMBL/GenBank/DDBJ whole genome shotgun (WGS) entry which is preliminary data.</text>
</comment>
<keyword evidence="1" id="KW-0732">Signal</keyword>
<sequence length="178" mass="19794">MKKRHILILLCSLVVFACEKDDICPEATATTPQLIVRFYDTISVDDTKSVSGLFVYGINDANETVFFKDISVATKDSIAIPLRTDINTTKLVFHSDFSIDDNGTPDDESDDVVLGNPDIVDINYTRDDVYVSRACGYKAIYSNLGATLTTDTDNWITNITIENNTIENESAAHINIYH</sequence>